<gene>
    <name evidence="1" type="ORF">GQ26_0080860</name>
</gene>
<dbReference type="InterPro" id="IPR014729">
    <property type="entry name" value="Rossmann-like_a/b/a_fold"/>
</dbReference>
<dbReference type="AlphaFoldDB" id="A0A093VTA8"/>
<dbReference type="PANTHER" id="PTHR28110:SF1">
    <property type="entry name" value="TRANSMEMBRANE PROTEIN"/>
    <property type="match status" value="1"/>
</dbReference>
<protein>
    <submittedName>
        <fullName evidence="1">Uncharacterized protein C57A10.07</fullName>
    </submittedName>
</protein>
<dbReference type="GO" id="GO:0005737">
    <property type="term" value="C:cytoplasm"/>
    <property type="evidence" value="ECO:0007669"/>
    <property type="project" value="TreeGrafter"/>
</dbReference>
<dbReference type="HOGENOM" id="CLU_048479_1_0_1"/>
<dbReference type="PANTHER" id="PTHR28110">
    <property type="entry name" value="TRANSMEMBRANE PROTEIN"/>
    <property type="match status" value="1"/>
</dbReference>
<name>A0A093VTA8_TALMA</name>
<dbReference type="Gene3D" id="3.40.50.620">
    <property type="entry name" value="HUPs"/>
    <property type="match status" value="1"/>
</dbReference>
<organism evidence="1">
    <name type="scientific">Talaromyces marneffei PM1</name>
    <dbReference type="NCBI Taxonomy" id="1077442"/>
    <lineage>
        <taxon>Eukaryota</taxon>
        <taxon>Fungi</taxon>
        <taxon>Dikarya</taxon>
        <taxon>Ascomycota</taxon>
        <taxon>Pezizomycotina</taxon>
        <taxon>Eurotiomycetes</taxon>
        <taxon>Eurotiomycetidae</taxon>
        <taxon>Eurotiales</taxon>
        <taxon>Trichocomaceae</taxon>
        <taxon>Talaromyces</taxon>
        <taxon>Talaromyces sect. Talaromyces</taxon>
    </lineage>
</organism>
<comment type="caution">
    <text evidence="1">The sequence shown here is derived from an EMBL/GenBank/DDBJ whole genome shotgun (WGS) entry which is preliminary data.</text>
</comment>
<dbReference type="InterPro" id="IPR055323">
    <property type="entry name" value="C57A10.07/YOR238W"/>
</dbReference>
<proteinExistence type="predicted"/>
<dbReference type="EMBL" id="JPOX01000008">
    <property type="protein sequence ID" value="KFX49866.1"/>
    <property type="molecule type" value="Genomic_DNA"/>
</dbReference>
<dbReference type="eggNOG" id="KOG4533">
    <property type="taxonomic scope" value="Eukaryota"/>
</dbReference>
<sequence length="273" mass="30987">MTKPELNHLIIVCCHAIYLGGPTKGLDEDEWLLAPFQKGETPTFVNHVKAGLREYEKSGNSGVLVFSGLVSHMRDILTYCGGATKRGKTSLTEGESYLNLARDNNFFLSNHQQVSANIDTTNILAETHATDSYQNILFSLLLYRQHTQLAYPKSVTIITHAFKRRRFLDLHLPAIGIVPSMAKIAIWFIGENPPEHVTPLVDLIDGEEKRGIGLWKDDLYGTGEVLGRKRRERGWNKLEEEIVIECERDEVVKRLVRWEGVGLFLEMDDLPWT</sequence>
<reference evidence="1" key="1">
    <citation type="journal article" date="2014" name="PLoS Genet.">
        <title>Signature Gene Expression Reveals Novel Clues to the Molecular Mechanisms of Dimorphic Transition in Penicillium marneffei.</title>
        <authorList>
            <person name="Yang E."/>
            <person name="Wang G."/>
            <person name="Cai J."/>
            <person name="Woo P.C."/>
            <person name="Lau S.K."/>
            <person name="Yuen K.-Y."/>
            <person name="Chow W.-N."/>
            <person name="Lin X."/>
        </authorList>
    </citation>
    <scope>NUCLEOTIDE SEQUENCE [LARGE SCALE GENOMIC DNA]</scope>
    <source>
        <strain evidence="1">PM1</strain>
    </source>
</reference>
<evidence type="ECO:0000313" key="1">
    <source>
        <dbReference type="EMBL" id="KFX49866.1"/>
    </source>
</evidence>
<accession>A0A093VTA8</accession>